<keyword evidence="2" id="KW-1185">Reference proteome</keyword>
<reference evidence="1" key="1">
    <citation type="journal article" date="2023" name="Science">
        <title>Genome structures resolve the early diversification of teleost fishes.</title>
        <authorList>
            <person name="Parey E."/>
            <person name="Louis A."/>
            <person name="Montfort J."/>
            <person name="Bouchez O."/>
            <person name="Roques C."/>
            <person name="Iampietro C."/>
            <person name="Lluch J."/>
            <person name="Castinel A."/>
            <person name="Donnadieu C."/>
            <person name="Desvignes T."/>
            <person name="Floi Bucao C."/>
            <person name="Jouanno E."/>
            <person name="Wen M."/>
            <person name="Mejri S."/>
            <person name="Dirks R."/>
            <person name="Jansen H."/>
            <person name="Henkel C."/>
            <person name="Chen W.J."/>
            <person name="Zahm M."/>
            <person name="Cabau C."/>
            <person name="Klopp C."/>
            <person name="Thompson A.W."/>
            <person name="Robinson-Rechavi M."/>
            <person name="Braasch I."/>
            <person name="Lecointre G."/>
            <person name="Bobe J."/>
            <person name="Postlethwait J.H."/>
            <person name="Berthelot C."/>
            <person name="Roest Crollius H."/>
            <person name="Guiguen Y."/>
        </authorList>
    </citation>
    <scope>NUCLEOTIDE SEQUENCE</scope>
    <source>
        <strain evidence="1">WJC10195</strain>
    </source>
</reference>
<evidence type="ECO:0000313" key="1">
    <source>
        <dbReference type="EMBL" id="KAJ8368855.1"/>
    </source>
</evidence>
<name>A0A9Q1FW97_SYNKA</name>
<organism evidence="1 2">
    <name type="scientific">Synaphobranchus kaupii</name>
    <name type="common">Kaup's arrowtooth eel</name>
    <dbReference type="NCBI Taxonomy" id="118154"/>
    <lineage>
        <taxon>Eukaryota</taxon>
        <taxon>Metazoa</taxon>
        <taxon>Chordata</taxon>
        <taxon>Craniata</taxon>
        <taxon>Vertebrata</taxon>
        <taxon>Euteleostomi</taxon>
        <taxon>Actinopterygii</taxon>
        <taxon>Neopterygii</taxon>
        <taxon>Teleostei</taxon>
        <taxon>Anguilliformes</taxon>
        <taxon>Synaphobranchidae</taxon>
        <taxon>Synaphobranchus</taxon>
    </lineage>
</organism>
<dbReference type="Proteomes" id="UP001152622">
    <property type="component" value="Chromosome 3"/>
</dbReference>
<sequence length="74" mass="8158">MLQNSMSCCDTLEEQKRRAATPPGYLCMRRTAPAGVALETRSLSRGCHDVAHNAKTSGALFTTLRSQEEPRMFA</sequence>
<evidence type="ECO:0000313" key="2">
    <source>
        <dbReference type="Proteomes" id="UP001152622"/>
    </source>
</evidence>
<protein>
    <submittedName>
        <fullName evidence="1">Uncharacterized protein</fullName>
    </submittedName>
</protein>
<accession>A0A9Q1FW97</accession>
<comment type="caution">
    <text evidence="1">The sequence shown here is derived from an EMBL/GenBank/DDBJ whole genome shotgun (WGS) entry which is preliminary data.</text>
</comment>
<proteinExistence type="predicted"/>
<dbReference type="AlphaFoldDB" id="A0A9Q1FW97"/>
<dbReference type="EMBL" id="JAINUF010000003">
    <property type="protein sequence ID" value="KAJ8368855.1"/>
    <property type="molecule type" value="Genomic_DNA"/>
</dbReference>
<gene>
    <name evidence="1" type="ORF">SKAU_G00088830</name>
</gene>